<sequence length="333" mass="37221">MKLSILDQSPISANQTAKEALEASLKLAQHGEKYGYSRYWIAEHHDLSGLACPAPEIMLSYIGAQTNTIRIGSGAVLLPYYKPYKVAEAFNMLATLFPDRIDIGLGRAPGGSAEASQALSDHFLKGVWSFPDSINDLLHFLDNDFPEDHPYAKVKAAPIPKQPPHPWLLGTSKKSAILAGEKGISYVFGHFMSDKDGPAIVEQYREVYSKTPHKEKPYVIIAATVFCAETTEKAEEIALSSLIWSIQRERTEGNKGVPSIENAKNTPLSFEEKTKLKAMKEKIIFGNPAEVKQRLDQLQNQYHADELMIVTITYDPSDKYESYRLIAKEYKEL</sequence>
<accession>A0A7V7RKY5</accession>
<dbReference type="GO" id="GO:0016705">
    <property type="term" value="F:oxidoreductase activity, acting on paired donors, with incorporation or reduction of molecular oxygen"/>
    <property type="evidence" value="ECO:0007669"/>
    <property type="project" value="InterPro"/>
</dbReference>
<dbReference type="PANTHER" id="PTHR30137:SF19">
    <property type="entry name" value="LUCIFERASE-LIKE MONOOXYGENASE"/>
    <property type="match status" value="1"/>
</dbReference>
<evidence type="ECO:0000256" key="1">
    <source>
        <dbReference type="ARBA" id="ARBA00007789"/>
    </source>
</evidence>
<dbReference type="InterPro" id="IPR011251">
    <property type="entry name" value="Luciferase-like_dom"/>
</dbReference>
<dbReference type="Proteomes" id="UP000441354">
    <property type="component" value="Unassembled WGS sequence"/>
</dbReference>
<dbReference type="InterPro" id="IPR019949">
    <property type="entry name" value="CmoO-like"/>
</dbReference>
<evidence type="ECO:0000313" key="4">
    <source>
        <dbReference type="Proteomes" id="UP000441354"/>
    </source>
</evidence>
<proteinExistence type="predicted"/>
<comment type="caution">
    <text evidence="3">The sequence shown here is derived from an EMBL/GenBank/DDBJ whole genome shotgun (WGS) entry which is preliminary data.</text>
</comment>
<dbReference type="PANTHER" id="PTHR30137">
    <property type="entry name" value="LUCIFERASE-LIKE MONOOXYGENASE"/>
    <property type="match status" value="1"/>
</dbReference>
<dbReference type="Gene3D" id="3.20.20.30">
    <property type="entry name" value="Luciferase-like domain"/>
    <property type="match status" value="1"/>
</dbReference>
<keyword evidence="4" id="KW-1185">Reference proteome</keyword>
<comment type="similarity">
    <text evidence="1">To bacterial alkanal monooxygenase alpha and beta chains.</text>
</comment>
<dbReference type="SUPFAM" id="SSF51679">
    <property type="entry name" value="Bacterial luciferase-like"/>
    <property type="match status" value="1"/>
</dbReference>
<dbReference type="RefSeq" id="WP_151574838.1">
    <property type="nucleotide sequence ID" value="NZ_WBOT01000004.1"/>
</dbReference>
<evidence type="ECO:0000259" key="2">
    <source>
        <dbReference type="Pfam" id="PF00296"/>
    </source>
</evidence>
<organism evidence="3 4">
    <name type="scientific">Bacillus mesophilum</name>
    <dbReference type="NCBI Taxonomy" id="1071718"/>
    <lineage>
        <taxon>Bacteria</taxon>
        <taxon>Bacillati</taxon>
        <taxon>Bacillota</taxon>
        <taxon>Bacilli</taxon>
        <taxon>Bacillales</taxon>
        <taxon>Bacillaceae</taxon>
        <taxon>Bacillus</taxon>
    </lineage>
</organism>
<dbReference type="OrthoDB" id="9780518at2"/>
<dbReference type="EMBL" id="WBOT01000004">
    <property type="protein sequence ID" value="KAB2331982.1"/>
    <property type="molecule type" value="Genomic_DNA"/>
</dbReference>
<dbReference type="CDD" id="cd00347">
    <property type="entry name" value="Flavin_utilizing_monoxygenases"/>
    <property type="match status" value="1"/>
</dbReference>
<dbReference type="AlphaFoldDB" id="A0A7V7RKY5"/>
<dbReference type="GO" id="GO:0005829">
    <property type="term" value="C:cytosol"/>
    <property type="evidence" value="ECO:0007669"/>
    <property type="project" value="TreeGrafter"/>
</dbReference>
<reference evidence="3 4" key="1">
    <citation type="journal article" date="2014" name="Arch. Microbiol.">
        <title>Bacillus mesophilum sp. nov., strain IITR-54T, a novel 4-chlorobiphenyl dechlorinating bacterium.</title>
        <authorList>
            <person name="Manickam N."/>
            <person name="Singh N.K."/>
            <person name="Bajaj A."/>
            <person name="Kumar R.M."/>
            <person name="Kaur G."/>
            <person name="Kaur N."/>
            <person name="Bala M."/>
            <person name="Kumar A."/>
            <person name="Mayilraj S."/>
        </authorList>
    </citation>
    <scope>NUCLEOTIDE SEQUENCE [LARGE SCALE GENOMIC DNA]</scope>
    <source>
        <strain evidence="3 4">IITR-54</strain>
    </source>
</reference>
<dbReference type="InterPro" id="IPR036661">
    <property type="entry name" value="Luciferase-like_sf"/>
</dbReference>
<gene>
    <name evidence="3" type="ORF">F7732_15085</name>
</gene>
<name>A0A7V7RKY5_9BACI</name>
<dbReference type="NCBIfam" id="TIGR03558">
    <property type="entry name" value="oxido_grp_1"/>
    <property type="match status" value="1"/>
</dbReference>
<dbReference type="FunFam" id="3.20.20.30:FF:000002">
    <property type="entry name" value="LLM class flavin-dependent oxidoreductase"/>
    <property type="match status" value="1"/>
</dbReference>
<evidence type="ECO:0000313" key="3">
    <source>
        <dbReference type="EMBL" id="KAB2331982.1"/>
    </source>
</evidence>
<dbReference type="Pfam" id="PF00296">
    <property type="entry name" value="Bac_luciferase"/>
    <property type="match status" value="1"/>
</dbReference>
<feature type="domain" description="Luciferase-like" evidence="2">
    <location>
        <begin position="1"/>
        <end position="300"/>
    </location>
</feature>
<dbReference type="InterPro" id="IPR050766">
    <property type="entry name" value="Bact_Lucif_Oxidored"/>
</dbReference>
<protein>
    <submittedName>
        <fullName evidence="3">LLM class flavin-dependent oxidoreductase</fullName>
    </submittedName>
</protein>